<dbReference type="AlphaFoldDB" id="B0RYS5"/>
<organism evidence="4 5">
    <name type="scientific">Xanthomonas campestris pv. campestris (strain B100)</name>
    <dbReference type="NCBI Taxonomy" id="509169"/>
    <lineage>
        <taxon>Bacteria</taxon>
        <taxon>Pseudomonadati</taxon>
        <taxon>Pseudomonadota</taxon>
        <taxon>Gammaproteobacteria</taxon>
        <taxon>Lysobacterales</taxon>
        <taxon>Lysobacteraceae</taxon>
        <taxon>Xanthomonas</taxon>
    </lineage>
</organism>
<dbReference type="InterPro" id="IPR050708">
    <property type="entry name" value="T6SS_VgrG/RHS"/>
</dbReference>
<dbReference type="PANTHER" id="PTHR32305">
    <property type="match status" value="1"/>
</dbReference>
<evidence type="ECO:0000256" key="2">
    <source>
        <dbReference type="SAM" id="SignalP"/>
    </source>
</evidence>
<evidence type="ECO:0000313" key="5">
    <source>
        <dbReference type="Proteomes" id="UP000001188"/>
    </source>
</evidence>
<proteinExistence type="predicted"/>
<dbReference type="InterPro" id="IPR022385">
    <property type="entry name" value="Rhs_assc_core"/>
</dbReference>
<feature type="signal peptide" evidence="2">
    <location>
        <begin position="1"/>
        <end position="23"/>
    </location>
</feature>
<sequence length="303" mass="31809">MLKRIMRRAALLLALAWPAAGLAETVEYIHTDALGSPVAITDAAGNVIERTVYEPYGGMVNKAAVDGPGFTGHVADSATGLSYMQQRYYDPQVGRLLSVDPVMAHGNPLGAFNRYWYANDNPYRFTDPDGRQTIPSENKLGSSDPAVINDFHQAQGEHAAITLNVALDLFLSQFGDGPGGAAAGVGGVVAKSAEAVSALTRAREIQGALKPITQSKVTTAVTETAEGVRVVTSSEGRLRPAQRAALQVGEVAGKGAARTHAEVNGVNAARDMGLTPTSVSPSRTACPGCQEAMKKLEIPIKDK</sequence>
<dbReference type="Pfam" id="PF25023">
    <property type="entry name" value="TEN_YD-shell"/>
    <property type="match status" value="1"/>
</dbReference>
<dbReference type="Gene3D" id="2.180.10.10">
    <property type="entry name" value="RHS repeat-associated core"/>
    <property type="match status" value="1"/>
</dbReference>
<reference evidence="4 5" key="1">
    <citation type="journal article" date="2008" name="J. Biotechnol.">
        <title>The genome of Xanthomonas campestris pv. campestris B100 and its use for the reconstruction of metabolic pathways involved in xanthan biosynthesis.</title>
        <authorList>
            <person name="Vorholter F.J."/>
            <person name="Schneiker S."/>
            <person name="Goesmann A."/>
            <person name="Krause L."/>
            <person name="Bekel T."/>
            <person name="Kaiser O."/>
            <person name="Linke B."/>
            <person name="Patschkowski T."/>
            <person name="Ruckert C."/>
            <person name="Schmid J."/>
            <person name="Sidhu V.K."/>
            <person name="Sieber V."/>
            <person name="Tauch A."/>
            <person name="Watt S.A."/>
            <person name="Weisshaar B."/>
            <person name="Becker A."/>
            <person name="Niehaus K."/>
            <person name="Puhler A."/>
        </authorList>
    </citation>
    <scope>NUCLEOTIDE SEQUENCE [LARGE SCALE GENOMIC DNA]</scope>
    <source>
        <strain evidence="4 5">B100</strain>
    </source>
</reference>
<accession>B0RYS5</accession>
<keyword evidence="1" id="KW-0677">Repeat</keyword>
<keyword evidence="2" id="KW-0732">Signal</keyword>
<protein>
    <submittedName>
        <fullName evidence="4">Exported protein</fullName>
    </submittedName>
</protein>
<dbReference type="HOGENOM" id="CLU_918119_0_0_6"/>
<evidence type="ECO:0000256" key="1">
    <source>
        <dbReference type="ARBA" id="ARBA00022737"/>
    </source>
</evidence>
<evidence type="ECO:0000259" key="3">
    <source>
        <dbReference type="Pfam" id="PF25023"/>
    </source>
</evidence>
<dbReference type="EMBL" id="AM920689">
    <property type="protein sequence ID" value="CAP53611.1"/>
    <property type="molecule type" value="Genomic_DNA"/>
</dbReference>
<gene>
    <name evidence="4" type="ORF">XCCB100_4241</name>
</gene>
<feature type="domain" description="Teneurin-like YD-shell" evidence="3">
    <location>
        <begin position="28"/>
        <end position="122"/>
    </location>
</feature>
<evidence type="ECO:0000313" key="4">
    <source>
        <dbReference type="EMBL" id="CAP53611.1"/>
    </source>
</evidence>
<dbReference type="InterPro" id="IPR056823">
    <property type="entry name" value="TEN-like_YD-shell"/>
</dbReference>
<dbReference type="Proteomes" id="UP000001188">
    <property type="component" value="Chromosome"/>
</dbReference>
<dbReference type="KEGG" id="xca:xcc-b100_4241"/>
<dbReference type="PANTHER" id="PTHR32305:SF15">
    <property type="entry name" value="PROTEIN RHSA-RELATED"/>
    <property type="match status" value="1"/>
</dbReference>
<dbReference type="NCBIfam" id="TIGR03696">
    <property type="entry name" value="Rhs_assc_core"/>
    <property type="match status" value="1"/>
</dbReference>
<name>B0RYS5_XANCB</name>
<feature type="chain" id="PRO_5002752529" evidence="2">
    <location>
        <begin position="24"/>
        <end position="303"/>
    </location>
</feature>